<dbReference type="PROSITE" id="PS00070">
    <property type="entry name" value="ALDEHYDE_DEHYDR_CYS"/>
    <property type="match status" value="1"/>
</dbReference>
<dbReference type="InterPro" id="IPR016163">
    <property type="entry name" value="Ald_DH_C"/>
</dbReference>
<gene>
    <name evidence="5" type="primary">mmsA</name>
    <name evidence="5" type="ORF">DI599_06920</name>
</gene>
<evidence type="ECO:0000256" key="1">
    <source>
        <dbReference type="ARBA" id="ARBA00013048"/>
    </source>
</evidence>
<evidence type="ECO:0000256" key="2">
    <source>
        <dbReference type="ARBA" id="ARBA00023002"/>
    </source>
</evidence>
<dbReference type="InterPro" id="IPR016160">
    <property type="entry name" value="Ald_DH_CS_CYS"/>
</dbReference>
<dbReference type="EC" id="1.2.1.27" evidence="1"/>
<evidence type="ECO:0000256" key="3">
    <source>
        <dbReference type="ARBA" id="ARBA00023027"/>
    </source>
</evidence>
<dbReference type="Gene3D" id="3.40.605.10">
    <property type="entry name" value="Aldehyde Dehydrogenase, Chain A, domain 1"/>
    <property type="match status" value="1"/>
</dbReference>
<feature type="domain" description="Aldehyde dehydrogenase" evidence="4">
    <location>
        <begin position="13"/>
        <end position="477"/>
    </location>
</feature>
<dbReference type="NCBIfam" id="TIGR01722">
    <property type="entry name" value="MMSDH"/>
    <property type="match status" value="1"/>
</dbReference>
<comment type="caution">
    <text evidence="5">The sequence shown here is derived from an EMBL/GenBank/DDBJ whole genome shotgun (WGS) entry which is preliminary data.</text>
</comment>
<dbReference type="EMBL" id="QFOH01000007">
    <property type="protein sequence ID" value="PZP24946.1"/>
    <property type="molecule type" value="Genomic_DNA"/>
</dbReference>
<name>A0A2W5EXU5_9PSED</name>
<keyword evidence="3" id="KW-0520">NAD</keyword>
<dbReference type="AlphaFoldDB" id="A0A2W5EXU5"/>
<dbReference type="InterPro" id="IPR010061">
    <property type="entry name" value="MeMal-semiAld_DH"/>
</dbReference>
<dbReference type="PANTHER" id="PTHR43866">
    <property type="entry name" value="MALONATE-SEMIALDEHYDE DEHYDROGENASE"/>
    <property type="match status" value="1"/>
</dbReference>
<reference evidence="5 6" key="1">
    <citation type="submission" date="2017-08" db="EMBL/GenBank/DDBJ databases">
        <title>Infants hospitalized years apart are colonized by the same room-sourced microbial strains.</title>
        <authorList>
            <person name="Brooks B."/>
            <person name="Olm M.R."/>
            <person name="Firek B.A."/>
            <person name="Baker R."/>
            <person name="Thomas B.C."/>
            <person name="Morowitz M.J."/>
            <person name="Banfield J.F."/>
        </authorList>
    </citation>
    <scope>NUCLEOTIDE SEQUENCE [LARGE SCALE GENOMIC DNA]</scope>
    <source>
        <strain evidence="5">S2_009_000_R2_77</strain>
    </source>
</reference>
<dbReference type="InterPro" id="IPR016161">
    <property type="entry name" value="Ald_DH/histidinol_DH"/>
</dbReference>
<dbReference type="SUPFAM" id="SSF53720">
    <property type="entry name" value="ALDH-like"/>
    <property type="match status" value="1"/>
</dbReference>
<dbReference type="GO" id="GO:0006210">
    <property type="term" value="P:thymine catabolic process"/>
    <property type="evidence" value="ECO:0007669"/>
    <property type="project" value="TreeGrafter"/>
</dbReference>
<dbReference type="CDD" id="cd07085">
    <property type="entry name" value="ALDH_F6_MMSDH"/>
    <property type="match status" value="1"/>
</dbReference>
<sequence length="499" mass="53637">MSHIQHLINGEFVTDTGRTANVFNPSTGEAIHKVPLASRATVQQAIDAAKAAFPAWRNTPAAKRAQVMFRFKQLLEQNEAKIAELISQEHGKTLEDAAGELKRGIENVEYASAAPEILKGEYSRNAGPNIDAWSDFQPLGVVAGITPFNFPAMVPLWMYPLAIACGNCFILKPSERDPSSTLLIAELLQRAGLPKGVLNVVHGDKEAVDALIEAPEVKAISFVGSTPIAEYIYSEGAKRGKRVQALGGAKNHAVLMPDADLDNAVSALMGAAYGSCGERCMAISVAVCVGDQIADALVEKIVPQIKGLKIGAGTSCGLDMGPLVTAAARDKVVGYIDDGVAAGAELVVDGRGYRVAGNEDGYFVGGTLFDRVTPQMRIYKEEIFGPVLCIVRVDSLEDAMQLINDHEYGNGTCIFTRDGEAARLFCDEIEVGMVGVNVPLPVPVAYHSFGGWKRSLFGDLHAYGPDGVRFYTRRKSITQRWPQRASHEAAQFAFPSNNS</sequence>
<dbReference type="InterPro" id="IPR016162">
    <property type="entry name" value="Ald_DH_N"/>
</dbReference>
<dbReference type="RefSeq" id="WP_273230431.1">
    <property type="nucleotide sequence ID" value="NZ_QFOH01000007.1"/>
</dbReference>
<organism evidence="5 6">
    <name type="scientific">Pseudomonas kuykendallii</name>
    <dbReference type="NCBI Taxonomy" id="1007099"/>
    <lineage>
        <taxon>Bacteria</taxon>
        <taxon>Pseudomonadati</taxon>
        <taxon>Pseudomonadota</taxon>
        <taxon>Gammaproteobacteria</taxon>
        <taxon>Pseudomonadales</taxon>
        <taxon>Pseudomonadaceae</taxon>
        <taxon>Pseudomonas</taxon>
    </lineage>
</organism>
<dbReference type="Pfam" id="PF00171">
    <property type="entry name" value="Aldedh"/>
    <property type="match status" value="1"/>
</dbReference>
<evidence type="ECO:0000313" key="6">
    <source>
        <dbReference type="Proteomes" id="UP000249198"/>
    </source>
</evidence>
<dbReference type="FunFam" id="3.40.605.10:FF:000003">
    <property type="entry name" value="Methylmalonate-semialdehyde dehydrogenase [acylating]"/>
    <property type="match status" value="1"/>
</dbReference>
<dbReference type="FunFam" id="3.40.309.10:FF:000002">
    <property type="entry name" value="Methylmalonate-semialdehyde dehydrogenase (Acylating)"/>
    <property type="match status" value="1"/>
</dbReference>
<dbReference type="Gene3D" id="3.40.309.10">
    <property type="entry name" value="Aldehyde Dehydrogenase, Chain A, domain 2"/>
    <property type="match status" value="1"/>
</dbReference>
<protein>
    <recommendedName>
        <fullName evidence="1">methylmalonate-semialdehyde dehydrogenase (CoA acylating)</fullName>
        <ecNumber evidence="1">1.2.1.27</ecNumber>
    </recommendedName>
</protein>
<dbReference type="GO" id="GO:0004491">
    <property type="term" value="F:methylmalonate-semialdehyde dehydrogenase (acylating, NAD) activity"/>
    <property type="evidence" value="ECO:0007669"/>
    <property type="project" value="UniProtKB-EC"/>
</dbReference>
<proteinExistence type="predicted"/>
<evidence type="ECO:0000259" key="4">
    <source>
        <dbReference type="Pfam" id="PF00171"/>
    </source>
</evidence>
<evidence type="ECO:0000313" key="5">
    <source>
        <dbReference type="EMBL" id="PZP24946.1"/>
    </source>
</evidence>
<dbReference type="PANTHER" id="PTHR43866:SF4">
    <property type="entry name" value="MALONATE-SEMIALDEHYDE DEHYDROGENASE"/>
    <property type="match status" value="1"/>
</dbReference>
<dbReference type="InterPro" id="IPR015590">
    <property type="entry name" value="Aldehyde_DH_dom"/>
</dbReference>
<dbReference type="Proteomes" id="UP000249198">
    <property type="component" value="Unassembled WGS sequence"/>
</dbReference>
<keyword evidence="2" id="KW-0560">Oxidoreductase</keyword>
<dbReference type="GO" id="GO:0006574">
    <property type="term" value="P:L-valine catabolic process"/>
    <property type="evidence" value="ECO:0007669"/>
    <property type="project" value="TreeGrafter"/>
</dbReference>
<accession>A0A2W5EXU5</accession>